<evidence type="ECO:0000313" key="1">
    <source>
        <dbReference type="EMBL" id="GBM18574.1"/>
    </source>
</evidence>
<protein>
    <submittedName>
        <fullName evidence="1">Uncharacterized protein</fullName>
    </submittedName>
</protein>
<proteinExistence type="predicted"/>
<accession>A0A4Y2DS72</accession>
<sequence length="103" mass="10733">MITATCASGIVLCAKVTNNDDFVIRVENATQFSSADATMGRPVNTCNSDLLGIWKIGGYCSIFKSSCGNGSGMVINIVSDENGSTTTSMGESVSSVGGVIWYF</sequence>
<gene>
    <name evidence="1" type="ORF">AVEN_47958_1</name>
</gene>
<dbReference type="AlphaFoldDB" id="A0A4Y2DS72"/>
<reference evidence="1 2" key="1">
    <citation type="journal article" date="2019" name="Sci. Rep.">
        <title>Orb-weaving spider Araneus ventricosus genome elucidates the spidroin gene catalogue.</title>
        <authorList>
            <person name="Kono N."/>
            <person name="Nakamura H."/>
            <person name="Ohtoshi R."/>
            <person name="Moran D.A.P."/>
            <person name="Shinohara A."/>
            <person name="Yoshida Y."/>
            <person name="Fujiwara M."/>
            <person name="Mori M."/>
            <person name="Tomita M."/>
            <person name="Arakawa K."/>
        </authorList>
    </citation>
    <scope>NUCLEOTIDE SEQUENCE [LARGE SCALE GENOMIC DNA]</scope>
</reference>
<name>A0A4Y2DS72_ARAVE</name>
<comment type="caution">
    <text evidence="1">The sequence shown here is derived from an EMBL/GenBank/DDBJ whole genome shotgun (WGS) entry which is preliminary data.</text>
</comment>
<evidence type="ECO:0000313" key="2">
    <source>
        <dbReference type="Proteomes" id="UP000499080"/>
    </source>
</evidence>
<keyword evidence="2" id="KW-1185">Reference proteome</keyword>
<organism evidence="1 2">
    <name type="scientific">Araneus ventricosus</name>
    <name type="common">Orbweaver spider</name>
    <name type="synonym">Epeira ventricosa</name>
    <dbReference type="NCBI Taxonomy" id="182803"/>
    <lineage>
        <taxon>Eukaryota</taxon>
        <taxon>Metazoa</taxon>
        <taxon>Ecdysozoa</taxon>
        <taxon>Arthropoda</taxon>
        <taxon>Chelicerata</taxon>
        <taxon>Arachnida</taxon>
        <taxon>Araneae</taxon>
        <taxon>Araneomorphae</taxon>
        <taxon>Entelegynae</taxon>
        <taxon>Araneoidea</taxon>
        <taxon>Araneidae</taxon>
        <taxon>Araneus</taxon>
    </lineage>
</organism>
<dbReference type="Proteomes" id="UP000499080">
    <property type="component" value="Unassembled WGS sequence"/>
</dbReference>
<dbReference type="EMBL" id="BGPR01000406">
    <property type="protein sequence ID" value="GBM18574.1"/>
    <property type="molecule type" value="Genomic_DNA"/>
</dbReference>